<evidence type="ECO:0000256" key="1">
    <source>
        <dbReference type="SAM" id="Phobius"/>
    </source>
</evidence>
<sequence>MILRIVLIVVLAALVLGALLRAYRGRDSGDDGPADYARLWLLFGLLLDLALVSGAPLVLDWFGGVR</sequence>
<evidence type="ECO:0000313" key="2">
    <source>
        <dbReference type="EMBL" id="KFJ03119.1"/>
    </source>
</evidence>
<protein>
    <submittedName>
        <fullName evidence="2">Uncharacterized protein</fullName>
    </submittedName>
</protein>
<reference evidence="2 3" key="1">
    <citation type="submission" date="2014-03" db="EMBL/GenBank/DDBJ databases">
        <title>Genomics of Bifidobacteria.</title>
        <authorList>
            <person name="Ventura M."/>
            <person name="Milani C."/>
            <person name="Lugli G.A."/>
        </authorList>
    </citation>
    <scope>NUCLEOTIDE SEQUENCE [LARGE SCALE GENOMIC DNA]</scope>
    <source>
        <strain evidence="2 3">LMG 11597</strain>
    </source>
</reference>
<keyword evidence="1" id="KW-0472">Membrane</keyword>
<dbReference type="STRING" id="77635.BISU_1051"/>
<comment type="caution">
    <text evidence="2">The sequence shown here is derived from an EMBL/GenBank/DDBJ whole genome shotgun (WGS) entry which is preliminary data.</text>
</comment>
<proteinExistence type="predicted"/>
<keyword evidence="1" id="KW-0812">Transmembrane</keyword>
<gene>
    <name evidence="2" type="ORF">BISU_1051</name>
</gene>
<organism evidence="2 3">
    <name type="scientific">Bifidobacterium subtile</name>
    <dbReference type="NCBI Taxonomy" id="77635"/>
    <lineage>
        <taxon>Bacteria</taxon>
        <taxon>Bacillati</taxon>
        <taxon>Actinomycetota</taxon>
        <taxon>Actinomycetes</taxon>
        <taxon>Bifidobacteriales</taxon>
        <taxon>Bifidobacteriaceae</taxon>
        <taxon>Bifidobacterium</taxon>
    </lineage>
</organism>
<evidence type="ECO:0000313" key="3">
    <source>
        <dbReference type="Proteomes" id="UP000029055"/>
    </source>
</evidence>
<accession>A0A087E5R8</accession>
<keyword evidence="3" id="KW-1185">Reference proteome</keyword>
<dbReference type="AlphaFoldDB" id="A0A087E5R8"/>
<name>A0A087E5R8_9BIFI</name>
<dbReference type="EMBL" id="JGZR01000007">
    <property type="protein sequence ID" value="KFJ03119.1"/>
    <property type="molecule type" value="Genomic_DNA"/>
</dbReference>
<feature type="transmembrane region" description="Helical" evidence="1">
    <location>
        <begin position="38"/>
        <end position="62"/>
    </location>
</feature>
<dbReference type="Proteomes" id="UP000029055">
    <property type="component" value="Unassembled WGS sequence"/>
</dbReference>
<keyword evidence="1" id="KW-1133">Transmembrane helix</keyword>